<dbReference type="Proteomes" id="UP000807504">
    <property type="component" value="Unassembled WGS sequence"/>
</dbReference>
<dbReference type="PANTHER" id="PTHR47331:SF1">
    <property type="entry name" value="GAG-LIKE PROTEIN"/>
    <property type="match status" value="1"/>
</dbReference>
<dbReference type="AlphaFoldDB" id="A0A8T0FHS0"/>
<sequence>MWERQRHLVMATQGKSDLDLLDLLMEFVKNEVDSEFGVKIASETFNTGKLASKNSYVNRYSDCKPVLSTACELLTANDMSLENSRIMGSAHLQIAKELEEETTKYFNETFCVNTEGRYEVALLLVLDNFVLSGNRQLAEKYLLRTKKKLIASGKLKVHGEVFDIWLTLGIIEKVQQGGIVRVHYLPHEPVIKGSSTTSIRPVFNASSHALGCPSFNDCLSTGPNLIEMIPNILNRFRRNYVGVMQT</sequence>
<reference evidence="1" key="2">
    <citation type="submission" date="2020-06" db="EMBL/GenBank/DDBJ databases">
        <authorList>
            <person name="Sheffer M."/>
        </authorList>
    </citation>
    <scope>NUCLEOTIDE SEQUENCE</scope>
</reference>
<name>A0A8T0FHS0_ARGBR</name>
<dbReference type="PANTHER" id="PTHR47331">
    <property type="entry name" value="PHD-TYPE DOMAIN-CONTAINING PROTEIN"/>
    <property type="match status" value="1"/>
</dbReference>
<protein>
    <submittedName>
        <fullName evidence="1">Uncharacterized protein</fullName>
    </submittedName>
</protein>
<gene>
    <name evidence="1" type="ORF">HNY73_005021</name>
</gene>
<accession>A0A8T0FHS0</accession>
<organism evidence="1 2">
    <name type="scientific">Argiope bruennichi</name>
    <name type="common">Wasp spider</name>
    <name type="synonym">Aranea bruennichi</name>
    <dbReference type="NCBI Taxonomy" id="94029"/>
    <lineage>
        <taxon>Eukaryota</taxon>
        <taxon>Metazoa</taxon>
        <taxon>Ecdysozoa</taxon>
        <taxon>Arthropoda</taxon>
        <taxon>Chelicerata</taxon>
        <taxon>Arachnida</taxon>
        <taxon>Araneae</taxon>
        <taxon>Araneomorphae</taxon>
        <taxon>Entelegynae</taxon>
        <taxon>Araneoidea</taxon>
        <taxon>Araneidae</taxon>
        <taxon>Argiope</taxon>
    </lineage>
</organism>
<reference evidence="1" key="1">
    <citation type="journal article" date="2020" name="bioRxiv">
        <title>Chromosome-level reference genome of the European wasp spider Argiope bruennichi: a resource for studies on range expansion and evolutionary adaptation.</title>
        <authorList>
            <person name="Sheffer M.M."/>
            <person name="Hoppe A."/>
            <person name="Krehenwinkel H."/>
            <person name="Uhl G."/>
            <person name="Kuss A.W."/>
            <person name="Jensen L."/>
            <person name="Jensen C."/>
            <person name="Gillespie R.G."/>
            <person name="Hoff K.J."/>
            <person name="Prost S."/>
        </authorList>
    </citation>
    <scope>NUCLEOTIDE SEQUENCE</scope>
</reference>
<keyword evidence="2" id="KW-1185">Reference proteome</keyword>
<proteinExistence type="predicted"/>
<dbReference type="EMBL" id="JABXBU010000011">
    <property type="protein sequence ID" value="KAF8789925.1"/>
    <property type="molecule type" value="Genomic_DNA"/>
</dbReference>
<comment type="caution">
    <text evidence="1">The sequence shown here is derived from an EMBL/GenBank/DDBJ whole genome shotgun (WGS) entry which is preliminary data.</text>
</comment>
<evidence type="ECO:0000313" key="1">
    <source>
        <dbReference type="EMBL" id="KAF8789925.1"/>
    </source>
</evidence>
<evidence type="ECO:0000313" key="2">
    <source>
        <dbReference type="Proteomes" id="UP000807504"/>
    </source>
</evidence>